<dbReference type="InterPro" id="IPR027417">
    <property type="entry name" value="P-loop_NTPase"/>
</dbReference>
<accession>A0A346XZ65</accession>
<organism evidence="3 4">
    <name type="scientific">Euzebya pacifica</name>
    <dbReference type="NCBI Taxonomy" id="1608957"/>
    <lineage>
        <taxon>Bacteria</taxon>
        <taxon>Bacillati</taxon>
        <taxon>Actinomycetota</taxon>
        <taxon>Nitriliruptoria</taxon>
        <taxon>Euzebyales</taxon>
    </lineage>
</organism>
<dbReference type="GO" id="GO:0006797">
    <property type="term" value="P:polyphosphate metabolic process"/>
    <property type="evidence" value="ECO:0007669"/>
    <property type="project" value="InterPro"/>
</dbReference>
<proteinExistence type="predicted"/>
<dbReference type="InterPro" id="IPR022300">
    <property type="entry name" value="PPK2-rel_1"/>
</dbReference>
<keyword evidence="3" id="KW-0808">Transferase</keyword>
<feature type="compositionally biased region" description="Basic and acidic residues" evidence="1">
    <location>
        <begin position="1"/>
        <end position="13"/>
    </location>
</feature>
<evidence type="ECO:0000313" key="3">
    <source>
        <dbReference type="EMBL" id="AXV07512.1"/>
    </source>
</evidence>
<evidence type="ECO:0000259" key="2">
    <source>
        <dbReference type="Pfam" id="PF03976"/>
    </source>
</evidence>
<gene>
    <name evidence="3" type="ORF">DVS28_a2833</name>
</gene>
<dbReference type="KEGG" id="euz:DVS28_a2833"/>
<dbReference type="Gene3D" id="3.40.50.300">
    <property type="entry name" value="P-loop containing nucleotide triphosphate hydrolases"/>
    <property type="match status" value="1"/>
</dbReference>
<name>A0A346XZ65_9ACTN</name>
<dbReference type="GO" id="GO:0016776">
    <property type="term" value="F:phosphotransferase activity, phosphate group as acceptor"/>
    <property type="evidence" value="ECO:0007669"/>
    <property type="project" value="InterPro"/>
</dbReference>
<dbReference type="Proteomes" id="UP000264006">
    <property type="component" value="Chromosome"/>
</dbReference>
<dbReference type="PANTHER" id="PTHR34383">
    <property type="entry name" value="POLYPHOSPHATE:AMP PHOSPHOTRANSFERASE-RELATED"/>
    <property type="match status" value="1"/>
</dbReference>
<evidence type="ECO:0000256" key="1">
    <source>
        <dbReference type="SAM" id="MobiDB-lite"/>
    </source>
</evidence>
<protein>
    <submittedName>
        <fullName evidence="3">UDP-galactose-lipid carrier transferase</fullName>
    </submittedName>
</protein>
<dbReference type="Pfam" id="PF03976">
    <property type="entry name" value="PPK2"/>
    <property type="match status" value="1"/>
</dbReference>
<dbReference type="NCBIfam" id="TIGR03709">
    <property type="entry name" value="PPK2_rel_1"/>
    <property type="match status" value="1"/>
</dbReference>
<keyword evidence="4" id="KW-1185">Reference proteome</keyword>
<evidence type="ECO:0000313" key="4">
    <source>
        <dbReference type="Proteomes" id="UP000264006"/>
    </source>
</evidence>
<dbReference type="EMBL" id="CP031165">
    <property type="protein sequence ID" value="AXV07512.1"/>
    <property type="molecule type" value="Genomic_DNA"/>
</dbReference>
<feature type="region of interest" description="Disordered" evidence="1">
    <location>
        <begin position="1"/>
        <end position="21"/>
    </location>
</feature>
<dbReference type="InterPro" id="IPR022488">
    <property type="entry name" value="PPK2-related"/>
</dbReference>
<dbReference type="SUPFAM" id="SSF52540">
    <property type="entry name" value="P-loop containing nucleoside triphosphate hydrolases"/>
    <property type="match status" value="1"/>
</dbReference>
<reference evidence="3 4" key="1">
    <citation type="submission" date="2018-09" db="EMBL/GenBank/DDBJ databases">
        <title>Complete genome sequence of Euzebya sp. DY32-46 isolated from seawater of Pacific Ocean.</title>
        <authorList>
            <person name="Xu L."/>
            <person name="Wu Y.-H."/>
            <person name="Xu X.-W."/>
        </authorList>
    </citation>
    <scope>NUCLEOTIDE SEQUENCE [LARGE SCALE GENOMIC DNA]</scope>
    <source>
        <strain evidence="3 4">DY32-46</strain>
    </source>
</reference>
<dbReference type="PANTHER" id="PTHR34383:SF3">
    <property type="entry name" value="POLYPHOSPHATE:AMP PHOSPHOTRANSFERASE"/>
    <property type="match status" value="1"/>
</dbReference>
<feature type="domain" description="Polyphosphate kinase-2-related" evidence="2">
    <location>
        <begin position="57"/>
        <end position="278"/>
    </location>
</feature>
<dbReference type="AlphaFoldDB" id="A0A346XZ65"/>
<sequence length="299" mass="34129">MAAQRDDMMRGMDDTTAPPDLTELDLDDVVKAFRVDPGDDLDLSDHDTRATVGWDGDKEQGKAAALAANARLEALQELLYAEGKRRVLVVLQAMDTGGKDSTIRHVFDGVNPQGVKVASFKKPTEEELAHDYLWRAHAVVPADGQITVFNRSHYEDVLVVRVHDLVPEERWRKRYGHIRDFERLLADEGTTIVKIFLHISPEEQAERLQERLDNPEKHWKFATGDLAERKRWKDYIAAFEDALSETSTDHAPWYVIPADRKWYRNLVIANILVDVLEGLDMQWPPEEEGLDDVVIPLID</sequence>